<dbReference type="GO" id="GO:0030313">
    <property type="term" value="C:cell envelope"/>
    <property type="evidence" value="ECO:0007669"/>
    <property type="project" value="UniProtKB-SubCell"/>
</dbReference>
<dbReference type="Proteomes" id="UP001178662">
    <property type="component" value="Chromosome"/>
</dbReference>
<evidence type="ECO:0000256" key="6">
    <source>
        <dbReference type="SAM" id="SignalP"/>
    </source>
</evidence>
<evidence type="ECO:0000256" key="2">
    <source>
        <dbReference type="ARBA" id="ARBA00008520"/>
    </source>
</evidence>
<evidence type="ECO:0000313" key="8">
    <source>
        <dbReference type="Proteomes" id="UP001178662"/>
    </source>
</evidence>
<dbReference type="SUPFAM" id="SSF53850">
    <property type="entry name" value="Periplasmic binding protein-like II"/>
    <property type="match status" value="1"/>
</dbReference>
<evidence type="ECO:0000313" key="7">
    <source>
        <dbReference type="EMBL" id="WEK54751.1"/>
    </source>
</evidence>
<feature type="region of interest" description="Disordered" evidence="5">
    <location>
        <begin position="26"/>
        <end position="62"/>
    </location>
</feature>
<dbReference type="InterPro" id="IPR006059">
    <property type="entry name" value="SBP"/>
</dbReference>
<name>A0AA95EXG7_9BACL</name>
<accession>A0AA95EXG7</accession>
<feature type="compositionally biased region" description="Low complexity" evidence="5">
    <location>
        <begin position="32"/>
        <end position="59"/>
    </location>
</feature>
<protein>
    <submittedName>
        <fullName evidence="7">Extracellular solute-binding protein</fullName>
    </submittedName>
</protein>
<dbReference type="Pfam" id="PF13416">
    <property type="entry name" value="SBP_bac_8"/>
    <property type="match status" value="1"/>
</dbReference>
<dbReference type="InterPro" id="IPR050490">
    <property type="entry name" value="Bact_solute-bd_prot1"/>
</dbReference>
<dbReference type="AlphaFoldDB" id="A0AA95EXG7"/>
<organism evidence="7 8">
    <name type="scientific">Candidatus Cohnella colombiensis</name>
    <dbReference type="NCBI Taxonomy" id="3121368"/>
    <lineage>
        <taxon>Bacteria</taxon>
        <taxon>Bacillati</taxon>
        <taxon>Bacillota</taxon>
        <taxon>Bacilli</taxon>
        <taxon>Bacillales</taxon>
        <taxon>Paenibacillaceae</taxon>
        <taxon>Cohnella</taxon>
    </lineage>
</organism>
<dbReference type="EMBL" id="CP119317">
    <property type="protein sequence ID" value="WEK54751.1"/>
    <property type="molecule type" value="Genomic_DNA"/>
</dbReference>
<keyword evidence="3" id="KW-0813">Transport</keyword>
<evidence type="ECO:0000256" key="4">
    <source>
        <dbReference type="ARBA" id="ARBA00022729"/>
    </source>
</evidence>
<dbReference type="PANTHER" id="PTHR43649">
    <property type="entry name" value="ARABINOSE-BINDING PROTEIN-RELATED"/>
    <property type="match status" value="1"/>
</dbReference>
<comment type="similarity">
    <text evidence="2">Belongs to the bacterial solute-binding protein 1 family.</text>
</comment>
<gene>
    <name evidence="7" type="ORF">P0Y55_01330</name>
</gene>
<reference evidence="7" key="1">
    <citation type="submission" date="2023-03" db="EMBL/GenBank/DDBJ databases">
        <title>Andean soil-derived lignocellulolytic bacterial consortium as a source of novel taxa and putative plastic-active enzymes.</title>
        <authorList>
            <person name="Diaz-Garcia L."/>
            <person name="Chuvochina M."/>
            <person name="Feuerriegel G."/>
            <person name="Bunk B."/>
            <person name="Sproer C."/>
            <person name="Streit W.R."/>
            <person name="Rodriguez L.M."/>
            <person name="Overmann J."/>
            <person name="Jimenez D.J."/>
        </authorList>
    </citation>
    <scope>NUCLEOTIDE SEQUENCE</scope>
    <source>
        <strain evidence="7">MAG 2441</strain>
    </source>
</reference>
<dbReference type="Gene3D" id="3.40.190.10">
    <property type="entry name" value="Periplasmic binding protein-like II"/>
    <property type="match status" value="1"/>
</dbReference>
<feature type="chain" id="PRO_5041653387" evidence="6">
    <location>
        <begin position="22"/>
        <end position="462"/>
    </location>
</feature>
<keyword evidence="8" id="KW-1185">Reference proteome</keyword>
<evidence type="ECO:0000256" key="1">
    <source>
        <dbReference type="ARBA" id="ARBA00004196"/>
    </source>
</evidence>
<evidence type="ECO:0000256" key="3">
    <source>
        <dbReference type="ARBA" id="ARBA00022448"/>
    </source>
</evidence>
<comment type="subcellular location">
    <subcellularLocation>
        <location evidence="1">Cell envelope</location>
    </subcellularLocation>
</comment>
<dbReference type="PROSITE" id="PS51257">
    <property type="entry name" value="PROKAR_LIPOPROTEIN"/>
    <property type="match status" value="1"/>
</dbReference>
<feature type="signal peptide" evidence="6">
    <location>
        <begin position="1"/>
        <end position="21"/>
    </location>
</feature>
<sequence length="462" mass="51000">MKQTRKLLLLALALVFAFTLAACGGSSKNNDSSPSVSSTTPSESSVEPSPSPDEPSASSDEMEFDLGGRTITIAAWWDATPAGNTPAEQQILQNIQDLQKKFNFTLKYENVAYDQIAEKTISSVLAGQPFADIVRLARGMSFPGMVTKDILLPLDDILTASGTDKETFLSPFNTTASTFGGKLYGWGDNPYFDYSGIVYNRTLLQKLGMTDLATYVKDGTWTWDKFKEIANQATQGDSFGFVDFTSDFLDFALASNGVDLVDLAANKQSLDNPKVLESMQFTQDVMNAKFFPPGTRSDWQYPGAAFRKGNVLMYAAFNWMTQSVKQDMGDVDIGFVPFPKGKSEDKFVTNATDPSYYVIPKGVKDPEKVMYIYRKIYDVPPSEEYPGQDKLEATFTNQDDIDSAIEASKHLKVMDYKLLMSIYSGDFYAMVDELTNGEASPASAVEARKEIFQKALDDTFGS</sequence>
<keyword evidence="4 6" id="KW-0732">Signal</keyword>
<dbReference type="PANTHER" id="PTHR43649:SF31">
    <property type="entry name" value="SN-GLYCEROL-3-PHOSPHATE-BINDING PERIPLASMIC PROTEIN UGPB"/>
    <property type="match status" value="1"/>
</dbReference>
<evidence type="ECO:0000256" key="5">
    <source>
        <dbReference type="SAM" id="MobiDB-lite"/>
    </source>
</evidence>
<proteinExistence type="inferred from homology"/>